<accession>A0AAU7AZ26</accession>
<evidence type="ECO:0000313" key="3">
    <source>
        <dbReference type="EMBL" id="XAY06883.1"/>
    </source>
</evidence>
<keyword evidence="2" id="KW-0732">Signal</keyword>
<sequence>MSAPARLALFGVLLLAVFGGAAVAGGAIDPDGSRDGTAPHAAAHDGAAEREATTDTGHGGAHGATSGADDDGGAHTSSDDDGNGVLPGLATSQDGYTLRLGRTAVARPGRSRLSFRILAADGRAVTRFDLAHARRLHLIIARRDLSSFVHLHPAMAADGTWTATADLPRGGTYRLFADFTIAGTQRTLGADVQVPGRFAPQPLARPSTVSVSDHGLTVRRRTGADGVVAFDVLRRGALANAELQEYLGAKGHLVTLRAGDLAYLHTHPESDRLAFGVDLPAGATYRSWVQFRVDGVVHTAAFTEVVAP</sequence>
<proteinExistence type="predicted"/>
<name>A0AAU7AZ26_9ACTN</name>
<gene>
    <name evidence="3" type="ORF">DSM112329_03761</name>
</gene>
<dbReference type="AlphaFoldDB" id="A0AAU7AZ26"/>
<feature type="signal peptide" evidence="2">
    <location>
        <begin position="1"/>
        <end position="24"/>
    </location>
</feature>
<feature type="region of interest" description="Disordered" evidence="1">
    <location>
        <begin position="32"/>
        <end position="90"/>
    </location>
</feature>
<reference evidence="3" key="1">
    <citation type="submission" date="2022-12" db="EMBL/GenBank/DDBJ databases">
        <title>Paraconexibacter alkalitolerans sp. nov. and Baekduia alba sp. nov., isolated from soil and emended description of the genera Paraconexibacter (Chun et al., 2020) and Baekduia (An et al., 2020).</title>
        <authorList>
            <person name="Vieira S."/>
            <person name="Huber K.J."/>
            <person name="Geppert A."/>
            <person name="Wolf J."/>
            <person name="Neumann-Schaal M."/>
            <person name="Muesken M."/>
            <person name="Overmann J."/>
        </authorList>
    </citation>
    <scope>NUCLEOTIDE SEQUENCE</scope>
    <source>
        <strain evidence="3">AEG42_29</strain>
    </source>
</reference>
<dbReference type="RefSeq" id="WP_354698097.1">
    <property type="nucleotide sequence ID" value="NZ_CP114014.1"/>
</dbReference>
<organism evidence="3">
    <name type="scientific">Paraconexibacter sp. AEG42_29</name>
    <dbReference type="NCBI Taxonomy" id="2997339"/>
    <lineage>
        <taxon>Bacteria</taxon>
        <taxon>Bacillati</taxon>
        <taxon>Actinomycetota</taxon>
        <taxon>Thermoleophilia</taxon>
        <taxon>Solirubrobacterales</taxon>
        <taxon>Paraconexibacteraceae</taxon>
        <taxon>Paraconexibacter</taxon>
    </lineage>
</organism>
<evidence type="ECO:0008006" key="4">
    <source>
        <dbReference type="Google" id="ProtNLM"/>
    </source>
</evidence>
<evidence type="ECO:0000256" key="2">
    <source>
        <dbReference type="SAM" id="SignalP"/>
    </source>
</evidence>
<feature type="chain" id="PRO_5043840071" description="Secreted protein" evidence="2">
    <location>
        <begin position="25"/>
        <end position="308"/>
    </location>
</feature>
<dbReference type="EMBL" id="CP114014">
    <property type="protein sequence ID" value="XAY06883.1"/>
    <property type="molecule type" value="Genomic_DNA"/>
</dbReference>
<dbReference type="KEGG" id="parq:DSM112329_03761"/>
<protein>
    <recommendedName>
        <fullName evidence="4">Secreted protein</fullName>
    </recommendedName>
</protein>
<evidence type="ECO:0000256" key="1">
    <source>
        <dbReference type="SAM" id="MobiDB-lite"/>
    </source>
</evidence>
<feature type="compositionally biased region" description="Basic and acidic residues" evidence="1">
    <location>
        <begin position="42"/>
        <end position="53"/>
    </location>
</feature>